<feature type="signal peptide" evidence="1">
    <location>
        <begin position="1"/>
        <end position="27"/>
    </location>
</feature>
<dbReference type="AlphaFoldDB" id="A0A7K1FSP2"/>
<organism evidence="2 3">
    <name type="scientific">Nakamurella alba</name>
    <dbReference type="NCBI Taxonomy" id="2665158"/>
    <lineage>
        <taxon>Bacteria</taxon>
        <taxon>Bacillati</taxon>
        <taxon>Actinomycetota</taxon>
        <taxon>Actinomycetes</taxon>
        <taxon>Nakamurellales</taxon>
        <taxon>Nakamurellaceae</taxon>
        <taxon>Nakamurella</taxon>
    </lineage>
</organism>
<protein>
    <recommendedName>
        <fullName evidence="4">Secreted protein</fullName>
    </recommendedName>
</protein>
<keyword evidence="3" id="KW-1185">Reference proteome</keyword>
<evidence type="ECO:0008006" key="4">
    <source>
        <dbReference type="Google" id="ProtNLM"/>
    </source>
</evidence>
<gene>
    <name evidence="2" type="ORF">GIS00_24655</name>
</gene>
<feature type="chain" id="PRO_5029651118" description="Secreted protein" evidence="1">
    <location>
        <begin position="28"/>
        <end position="285"/>
    </location>
</feature>
<evidence type="ECO:0000313" key="3">
    <source>
        <dbReference type="Proteomes" id="UP000460221"/>
    </source>
</evidence>
<dbReference type="Proteomes" id="UP000460221">
    <property type="component" value="Unassembled WGS sequence"/>
</dbReference>
<dbReference type="RefSeq" id="WP_154771138.1">
    <property type="nucleotide sequence ID" value="NZ_WLYK01000014.1"/>
</dbReference>
<proteinExistence type="predicted"/>
<name>A0A7K1FSP2_9ACTN</name>
<sequence>MRKWIHLVTAAAAVAAITAASVGSVSAAVPRPSAVPAPASSAPVVNAAPPLVTVQESVYVAIIPCRIVDTRLIGGPFASRQVRSYNVSGSVGFPAQGGRNGGCGIPSTATAIAASMTAVGPTGTGYLRAWPANKNEPNATLVNYTKGINTENGAIVPIQAGAAPGIKAKNYAGPTGLVIDVTGYFAPQIAVSLDATGGILGGGLGINDVVHTTGSGTYLLETDVDISNCIPTVISTSPLVGGLLGGSQAQALIVDANHIQVQVGTLDLAGILTLGDAPITLSLNC</sequence>
<comment type="caution">
    <text evidence="2">The sequence shown here is derived from an EMBL/GenBank/DDBJ whole genome shotgun (WGS) entry which is preliminary data.</text>
</comment>
<dbReference type="EMBL" id="WLYK01000014">
    <property type="protein sequence ID" value="MTD17131.1"/>
    <property type="molecule type" value="Genomic_DNA"/>
</dbReference>
<accession>A0A7K1FSP2</accession>
<reference evidence="2 3" key="1">
    <citation type="submission" date="2019-11" db="EMBL/GenBank/DDBJ databases">
        <authorList>
            <person name="Jiang L.-Q."/>
        </authorList>
    </citation>
    <scope>NUCLEOTIDE SEQUENCE [LARGE SCALE GENOMIC DNA]</scope>
    <source>
        <strain evidence="2 3">YIM 132087</strain>
    </source>
</reference>
<evidence type="ECO:0000256" key="1">
    <source>
        <dbReference type="SAM" id="SignalP"/>
    </source>
</evidence>
<evidence type="ECO:0000313" key="2">
    <source>
        <dbReference type="EMBL" id="MTD17131.1"/>
    </source>
</evidence>
<keyword evidence="1" id="KW-0732">Signal</keyword>